<reference evidence="1 3" key="1">
    <citation type="journal article" date="2017" name="Nature">
        <title>The sunflower genome provides insights into oil metabolism, flowering and Asterid evolution.</title>
        <authorList>
            <person name="Badouin H."/>
            <person name="Gouzy J."/>
            <person name="Grassa C.J."/>
            <person name="Murat F."/>
            <person name="Staton S.E."/>
            <person name="Cottret L."/>
            <person name="Lelandais-Briere C."/>
            <person name="Owens G.L."/>
            <person name="Carrere S."/>
            <person name="Mayjonade B."/>
            <person name="Legrand L."/>
            <person name="Gill N."/>
            <person name="Kane N.C."/>
            <person name="Bowers J.E."/>
            <person name="Hubner S."/>
            <person name="Bellec A."/>
            <person name="Berard A."/>
            <person name="Berges H."/>
            <person name="Blanchet N."/>
            <person name="Boniface M.C."/>
            <person name="Brunel D."/>
            <person name="Catrice O."/>
            <person name="Chaidir N."/>
            <person name="Claudel C."/>
            <person name="Donnadieu C."/>
            <person name="Faraut T."/>
            <person name="Fievet G."/>
            <person name="Helmstetter N."/>
            <person name="King M."/>
            <person name="Knapp S.J."/>
            <person name="Lai Z."/>
            <person name="Le Paslier M.C."/>
            <person name="Lippi Y."/>
            <person name="Lorenzon L."/>
            <person name="Mandel J.R."/>
            <person name="Marage G."/>
            <person name="Marchand G."/>
            <person name="Marquand E."/>
            <person name="Bret-Mestries E."/>
            <person name="Morien E."/>
            <person name="Nambeesan S."/>
            <person name="Nguyen T."/>
            <person name="Pegot-Espagnet P."/>
            <person name="Pouilly N."/>
            <person name="Raftis F."/>
            <person name="Sallet E."/>
            <person name="Schiex T."/>
            <person name="Thomas J."/>
            <person name="Vandecasteele C."/>
            <person name="Vares D."/>
            <person name="Vear F."/>
            <person name="Vautrin S."/>
            <person name="Crespi M."/>
            <person name="Mangin B."/>
            <person name="Burke J.M."/>
            <person name="Salse J."/>
            <person name="Munos S."/>
            <person name="Vincourt P."/>
            <person name="Rieseberg L.H."/>
            <person name="Langlade N.B."/>
        </authorList>
    </citation>
    <scope>NUCLEOTIDE SEQUENCE [LARGE SCALE GENOMIC DNA]</scope>
    <source>
        <strain evidence="3">cv. SF193</strain>
        <tissue evidence="1">Leaves</tissue>
    </source>
</reference>
<name>A0A251U8B1_HELAN</name>
<reference evidence="1" key="3">
    <citation type="submission" date="2020-06" db="EMBL/GenBank/DDBJ databases">
        <title>Helianthus annuus Genome sequencing and assembly Release 2.</title>
        <authorList>
            <person name="Gouzy J."/>
            <person name="Langlade N."/>
            <person name="Munos S."/>
        </authorList>
    </citation>
    <scope>NUCLEOTIDE SEQUENCE</scope>
    <source>
        <tissue evidence="1">Leaves</tissue>
    </source>
</reference>
<dbReference type="Proteomes" id="UP000215914">
    <property type="component" value="Chromosome 8"/>
</dbReference>
<reference evidence="2" key="2">
    <citation type="submission" date="2017-02" db="EMBL/GenBank/DDBJ databases">
        <title>Sunflower complete genome.</title>
        <authorList>
            <person name="Langlade N."/>
            <person name="Munos S."/>
        </authorList>
    </citation>
    <scope>NUCLEOTIDE SEQUENCE [LARGE SCALE GENOMIC DNA]</scope>
    <source>
        <tissue evidence="2">Leaves</tissue>
    </source>
</reference>
<dbReference type="EMBL" id="MNCJ02000323">
    <property type="protein sequence ID" value="KAF5796386.1"/>
    <property type="molecule type" value="Genomic_DNA"/>
</dbReference>
<accession>A0A251U8B1</accession>
<proteinExistence type="predicted"/>
<dbReference type="AlphaFoldDB" id="A0A251U8B1"/>
<protein>
    <submittedName>
        <fullName evidence="2">Uncharacterized protein</fullName>
    </submittedName>
</protein>
<sequence length="53" mass="6220">MFGARTFSLIIKSTFSRLKFLLKTEDVRNRTIKNQFKQSHNPFLIFGSCIIII</sequence>
<gene>
    <name evidence="2" type="ORF">HannXRQ_Chr08g0233151</name>
    <name evidence="1" type="ORF">HanXRQr2_Chr08g0350801</name>
</gene>
<keyword evidence="3" id="KW-1185">Reference proteome</keyword>
<evidence type="ECO:0000313" key="2">
    <source>
        <dbReference type="EMBL" id="OTG19354.1"/>
    </source>
</evidence>
<dbReference type="Gramene" id="mRNA:HanXRQr2_Chr08g0350801">
    <property type="protein sequence ID" value="mRNA:HanXRQr2_Chr08g0350801"/>
    <property type="gene ID" value="HanXRQr2_Chr08g0350801"/>
</dbReference>
<evidence type="ECO:0000313" key="3">
    <source>
        <dbReference type="Proteomes" id="UP000215914"/>
    </source>
</evidence>
<evidence type="ECO:0000313" key="1">
    <source>
        <dbReference type="EMBL" id="KAF5796386.1"/>
    </source>
</evidence>
<organism evidence="2 3">
    <name type="scientific">Helianthus annuus</name>
    <name type="common">Common sunflower</name>
    <dbReference type="NCBI Taxonomy" id="4232"/>
    <lineage>
        <taxon>Eukaryota</taxon>
        <taxon>Viridiplantae</taxon>
        <taxon>Streptophyta</taxon>
        <taxon>Embryophyta</taxon>
        <taxon>Tracheophyta</taxon>
        <taxon>Spermatophyta</taxon>
        <taxon>Magnoliopsida</taxon>
        <taxon>eudicotyledons</taxon>
        <taxon>Gunneridae</taxon>
        <taxon>Pentapetalae</taxon>
        <taxon>asterids</taxon>
        <taxon>campanulids</taxon>
        <taxon>Asterales</taxon>
        <taxon>Asteraceae</taxon>
        <taxon>Asteroideae</taxon>
        <taxon>Heliantheae alliance</taxon>
        <taxon>Heliantheae</taxon>
        <taxon>Helianthus</taxon>
    </lineage>
</organism>
<dbReference type="InParanoid" id="A0A251U8B1"/>
<dbReference type="EMBL" id="CM007897">
    <property type="protein sequence ID" value="OTG19354.1"/>
    <property type="molecule type" value="Genomic_DNA"/>
</dbReference>